<accession>A0A1A5YI99</accession>
<name>A0A1A5YI99_9BACL</name>
<dbReference type="Gene3D" id="2.60.120.260">
    <property type="entry name" value="Galactose-binding domain-like"/>
    <property type="match status" value="1"/>
</dbReference>
<protein>
    <submittedName>
        <fullName evidence="3">Uncharacterized protein</fullName>
    </submittedName>
</protein>
<comment type="caution">
    <text evidence="3">The sequence shown here is derived from an EMBL/GenBank/DDBJ whole genome shotgun (WGS) entry which is preliminary data.</text>
</comment>
<evidence type="ECO:0000256" key="2">
    <source>
        <dbReference type="SAM" id="SignalP"/>
    </source>
</evidence>
<keyword evidence="4" id="KW-1185">Reference proteome</keyword>
<reference evidence="3 4" key="1">
    <citation type="submission" date="2016-05" db="EMBL/GenBank/DDBJ databases">
        <title>Paenibacillus oryzae. sp. nov., isolated from the rice root.</title>
        <authorList>
            <person name="Zhang J."/>
            <person name="Zhang X."/>
        </authorList>
    </citation>
    <scope>NUCLEOTIDE SEQUENCE [LARGE SCALE GENOMIC DNA]</scope>
    <source>
        <strain evidence="3 4">1DrF-4</strain>
    </source>
</reference>
<evidence type="ECO:0000313" key="4">
    <source>
        <dbReference type="Proteomes" id="UP000092024"/>
    </source>
</evidence>
<dbReference type="Proteomes" id="UP000092024">
    <property type="component" value="Unassembled WGS sequence"/>
</dbReference>
<sequence>MKIITAFFLTLMVALLGIPSISNAAAIGDQLKSPENGWSRYDDTNSLFSYEGTWTSSGYGDSELYYNNSNHVATVEGSTVSFTFKGSKLRIIGSIRSDKSNAMNITIDGATDTFSAYAITGLTQVLLYEKTNMSSGYHQVTIEFVKSSSSVVNFVFDAIDIDTNGELSDPDFVEPEPTPTATPEPTLTPEQPTDSRAIFVVTLTTGLEKEYDLSMQEVNDFINWYEAKQEGTGKASYAINKHDNNKGPFKSRKEYILFDRILTFEVSEY</sequence>
<keyword evidence="2" id="KW-0732">Signal</keyword>
<gene>
    <name evidence="3" type="ORF">A7K91_05105</name>
</gene>
<dbReference type="OrthoDB" id="1937631at2"/>
<proteinExistence type="predicted"/>
<evidence type="ECO:0000313" key="3">
    <source>
        <dbReference type="EMBL" id="OBR65130.1"/>
    </source>
</evidence>
<dbReference type="AlphaFoldDB" id="A0A1A5YI99"/>
<dbReference type="STRING" id="1844972.A7K91_05105"/>
<dbReference type="EMBL" id="LYPA01000064">
    <property type="protein sequence ID" value="OBR65130.1"/>
    <property type="molecule type" value="Genomic_DNA"/>
</dbReference>
<organism evidence="3 4">
    <name type="scientific">Paenibacillus oryzae</name>
    <dbReference type="NCBI Taxonomy" id="1844972"/>
    <lineage>
        <taxon>Bacteria</taxon>
        <taxon>Bacillati</taxon>
        <taxon>Bacillota</taxon>
        <taxon>Bacilli</taxon>
        <taxon>Bacillales</taxon>
        <taxon>Paenibacillaceae</taxon>
        <taxon>Paenibacillus</taxon>
    </lineage>
</organism>
<feature type="signal peptide" evidence="2">
    <location>
        <begin position="1"/>
        <end position="24"/>
    </location>
</feature>
<evidence type="ECO:0000256" key="1">
    <source>
        <dbReference type="SAM" id="MobiDB-lite"/>
    </source>
</evidence>
<feature type="region of interest" description="Disordered" evidence="1">
    <location>
        <begin position="166"/>
        <end position="191"/>
    </location>
</feature>
<feature type="chain" id="PRO_5008340405" evidence="2">
    <location>
        <begin position="25"/>
        <end position="269"/>
    </location>
</feature>